<dbReference type="Proteomes" id="UP000437862">
    <property type="component" value="Chromosome"/>
</dbReference>
<feature type="transmembrane region" description="Helical" evidence="1">
    <location>
        <begin position="89"/>
        <end position="108"/>
    </location>
</feature>
<evidence type="ECO:0000313" key="2">
    <source>
        <dbReference type="EMBL" id="QGZ39071.1"/>
    </source>
</evidence>
<feature type="transmembrane region" description="Helical" evidence="1">
    <location>
        <begin position="114"/>
        <end position="134"/>
    </location>
</feature>
<dbReference type="Proteomes" id="UP000315112">
    <property type="component" value="Unassembled WGS sequence"/>
</dbReference>
<evidence type="ECO:0000313" key="3">
    <source>
        <dbReference type="EMBL" id="TWI47650.1"/>
    </source>
</evidence>
<evidence type="ECO:0000313" key="5">
    <source>
        <dbReference type="Proteomes" id="UP000437862"/>
    </source>
</evidence>
<sequence length="149" mass="15498">METLKGIASNVHHGTAVTGNTAGDGTNVTTVHTTLLRIAGVQVRLTGAELAAISDGDRIAVAGLRSDSGLFMGLAYRNETTGVSGSEGWTGRLAVCAVLLAMGVWMASQARQSAGLVALAILAVWCTGIGWHALRSLRVRQAERTLREA</sequence>
<reference evidence="3" key="2">
    <citation type="submission" date="2019-07" db="EMBL/GenBank/DDBJ databases">
        <authorList>
            <person name="Whitman W."/>
            <person name="Huntemann M."/>
            <person name="Clum A."/>
            <person name="Pillay M."/>
            <person name="Palaniappan K."/>
            <person name="Varghese N."/>
            <person name="Mikhailova N."/>
            <person name="Stamatis D."/>
            <person name="Reddy T."/>
            <person name="Daum C."/>
            <person name="Shapiro N."/>
            <person name="Ivanova N."/>
            <person name="Kyrpides N."/>
            <person name="Woyke T."/>
        </authorList>
    </citation>
    <scope>NUCLEOTIDE SEQUENCE</scope>
    <source>
        <strain evidence="3">CGMCC 1.10685</strain>
    </source>
</reference>
<keyword evidence="1" id="KW-0812">Transmembrane</keyword>
<evidence type="ECO:0000313" key="4">
    <source>
        <dbReference type="Proteomes" id="UP000315112"/>
    </source>
</evidence>
<keyword evidence="5" id="KW-1185">Reference proteome</keyword>
<dbReference type="AlphaFoldDB" id="A0A562PU06"/>
<name>A0A562PU06_9BURK</name>
<dbReference type="RefSeq" id="WP_145875650.1">
    <property type="nucleotide sequence ID" value="NZ_CP046904.1"/>
</dbReference>
<keyword evidence="1" id="KW-0472">Membrane</keyword>
<dbReference type="EMBL" id="CP046904">
    <property type="protein sequence ID" value="QGZ39071.1"/>
    <property type="molecule type" value="Genomic_DNA"/>
</dbReference>
<dbReference type="EMBL" id="VLKW01000004">
    <property type="protein sequence ID" value="TWI47650.1"/>
    <property type="molecule type" value="Genomic_DNA"/>
</dbReference>
<keyword evidence="1" id="KW-1133">Transmembrane helix</keyword>
<proteinExistence type="predicted"/>
<reference evidence="2 5" key="3">
    <citation type="submission" date="2019-12" db="EMBL/GenBank/DDBJ databases">
        <title>Draft Genome Sequences of Six Type Strains of the Genus Massilia.</title>
        <authorList>
            <person name="Miess H."/>
            <person name="Frediansyah A."/>
            <person name="Goeker M."/>
            <person name="Gross H."/>
        </authorList>
    </citation>
    <scope>NUCLEOTIDE SEQUENCE [LARGE SCALE GENOMIC DNA]</scope>
    <source>
        <strain evidence="2 5">DSM 26639</strain>
    </source>
</reference>
<accession>A0A562PU06</accession>
<organism evidence="3 4">
    <name type="scientific">Pseudoduganella flava</name>
    <dbReference type="NCBI Taxonomy" id="871742"/>
    <lineage>
        <taxon>Bacteria</taxon>
        <taxon>Pseudomonadati</taxon>
        <taxon>Pseudomonadota</taxon>
        <taxon>Betaproteobacteria</taxon>
        <taxon>Burkholderiales</taxon>
        <taxon>Oxalobacteraceae</taxon>
        <taxon>Telluria group</taxon>
        <taxon>Pseudoduganella</taxon>
    </lineage>
</organism>
<gene>
    <name evidence="2" type="ORF">GO485_08455</name>
    <name evidence="3" type="ORF">IP92_02710</name>
</gene>
<evidence type="ECO:0000256" key="1">
    <source>
        <dbReference type="SAM" id="Phobius"/>
    </source>
</evidence>
<protein>
    <submittedName>
        <fullName evidence="3">Uncharacterized protein</fullName>
    </submittedName>
</protein>
<reference evidence="3 4" key="1">
    <citation type="journal article" date="2015" name="Stand. Genomic Sci.">
        <title>Genomic Encyclopedia of Bacterial and Archaeal Type Strains, Phase III: the genomes of soil and plant-associated and newly described type strains.</title>
        <authorList>
            <person name="Whitman W.B."/>
            <person name="Woyke T."/>
            <person name="Klenk H.P."/>
            <person name="Zhou Y."/>
            <person name="Lilburn T.G."/>
            <person name="Beck B.J."/>
            <person name="De Vos P."/>
            <person name="Vandamme P."/>
            <person name="Eisen J.A."/>
            <person name="Garrity G."/>
            <person name="Hugenholtz P."/>
            <person name="Kyrpides N.C."/>
        </authorList>
    </citation>
    <scope>NUCLEOTIDE SEQUENCE [LARGE SCALE GENOMIC DNA]</scope>
    <source>
        <strain evidence="3 4">CGMCC 1.10685</strain>
    </source>
</reference>